<keyword evidence="4 5" id="KW-0539">Nucleus</keyword>
<dbReference type="Pfam" id="PF04769">
    <property type="entry name" value="MATalpha_HMGbox"/>
    <property type="match status" value="1"/>
</dbReference>
<dbReference type="GO" id="GO:0005634">
    <property type="term" value="C:nucleus"/>
    <property type="evidence" value="ECO:0007669"/>
    <property type="project" value="UniProtKB-SubCell"/>
</dbReference>
<evidence type="ECO:0000256" key="6">
    <source>
        <dbReference type="SAM" id="MobiDB-lite"/>
    </source>
</evidence>
<dbReference type="InterPro" id="IPR006856">
    <property type="entry name" value="MATalpha_HMGbox"/>
</dbReference>
<reference evidence="8 9" key="1">
    <citation type="submission" date="2015-09" db="EMBL/GenBank/DDBJ databases">
        <title>Draft genome of a European isolate of the apple canker pathogen Neonectria ditissima.</title>
        <authorList>
            <person name="Gomez-Cortecero A."/>
            <person name="Harrison R.J."/>
            <person name="Armitage A.D."/>
        </authorList>
    </citation>
    <scope>NUCLEOTIDE SEQUENCE [LARGE SCALE GENOMIC DNA]</scope>
    <source>
        <strain evidence="8 9">R09/05</strain>
    </source>
</reference>
<name>A0A0N8H6J1_9HYPO</name>
<evidence type="ECO:0000256" key="4">
    <source>
        <dbReference type="ARBA" id="ARBA00023242"/>
    </source>
</evidence>
<dbReference type="GO" id="GO:0045895">
    <property type="term" value="P:positive regulation of mating-type specific transcription, DNA-templated"/>
    <property type="evidence" value="ECO:0007669"/>
    <property type="project" value="InterPro"/>
</dbReference>
<proteinExistence type="inferred from homology"/>
<feature type="region of interest" description="Disordered" evidence="6">
    <location>
        <begin position="34"/>
        <end position="63"/>
    </location>
</feature>
<evidence type="ECO:0000313" key="9">
    <source>
        <dbReference type="Proteomes" id="UP000050424"/>
    </source>
</evidence>
<evidence type="ECO:0000256" key="2">
    <source>
        <dbReference type="ARBA" id="ARBA00023125"/>
    </source>
</evidence>
<comment type="subcellular location">
    <subcellularLocation>
        <location evidence="5">Nucleus</location>
    </subcellularLocation>
</comment>
<evidence type="ECO:0000313" key="8">
    <source>
        <dbReference type="EMBL" id="KPM39116.1"/>
    </source>
</evidence>
<accession>A0A0N8H6J1</accession>
<sequence>MSRARAMQQLSTMSADDILRLLTDDTIREVAARSFSNSSSSVDANEPISPSSDTSPPDEAPRAKRPLNAFMAFRSYYLKLFPDVQMKTASGLLTTLWAQDPFRSKWTLIAKVYSFVRDEVGRTNISLSRFLDVCCPVMKIIHPVFYLGAFGWTVQFDEDGPCDLVQDDAARLDQFQDEIVPENEMDLLRALLQTGYLSEQAFALMDRMTSNNSSLLATHGISAQNPVLVTTGKWDYIALIHTSPTEAARLLMGGEEIQPGTTYAFHLHGMGDAPFTLVEEPEPNAVPHYGFSHASFGLDPNQVLDVNNLNEFEAIDIDNPFDVDAVMGHDETEAERTIGEPAAEDHDPHADFNSVV</sequence>
<keyword evidence="2 5" id="KW-0238">DNA-binding</keyword>
<evidence type="ECO:0000256" key="5">
    <source>
        <dbReference type="RuleBase" id="RU003516"/>
    </source>
</evidence>
<dbReference type="GO" id="GO:0008301">
    <property type="term" value="F:DNA binding, bending"/>
    <property type="evidence" value="ECO:0007669"/>
    <property type="project" value="InterPro"/>
</dbReference>
<dbReference type="OrthoDB" id="5398665at2759"/>
<feature type="compositionally biased region" description="Basic and acidic residues" evidence="6">
    <location>
        <begin position="331"/>
        <end position="350"/>
    </location>
</feature>
<feature type="domain" description="Alpha box" evidence="7">
    <location>
        <begin position="62"/>
        <end position="117"/>
    </location>
</feature>
<protein>
    <recommendedName>
        <fullName evidence="7">Alpha box domain-containing protein</fullName>
    </recommendedName>
</protein>
<dbReference type="EMBL" id="LKCW01000116">
    <property type="protein sequence ID" value="KPM39116.1"/>
    <property type="molecule type" value="Genomic_DNA"/>
</dbReference>
<organism evidence="8 9">
    <name type="scientific">Neonectria ditissima</name>
    <dbReference type="NCBI Taxonomy" id="78410"/>
    <lineage>
        <taxon>Eukaryota</taxon>
        <taxon>Fungi</taxon>
        <taxon>Dikarya</taxon>
        <taxon>Ascomycota</taxon>
        <taxon>Pezizomycotina</taxon>
        <taxon>Sordariomycetes</taxon>
        <taxon>Hypocreomycetidae</taxon>
        <taxon>Hypocreales</taxon>
        <taxon>Nectriaceae</taxon>
        <taxon>Neonectria</taxon>
    </lineage>
</organism>
<dbReference type="Proteomes" id="UP000050424">
    <property type="component" value="Unassembled WGS sequence"/>
</dbReference>
<dbReference type="PROSITE" id="PS51325">
    <property type="entry name" value="ALPHA_BOX"/>
    <property type="match status" value="1"/>
</dbReference>
<feature type="region of interest" description="Disordered" evidence="6">
    <location>
        <begin position="331"/>
        <end position="356"/>
    </location>
</feature>
<keyword evidence="9" id="KW-1185">Reference proteome</keyword>
<evidence type="ECO:0000256" key="1">
    <source>
        <dbReference type="ARBA" id="ARBA00023015"/>
    </source>
</evidence>
<gene>
    <name evidence="8" type="ORF">AK830_g7441</name>
</gene>
<keyword evidence="3 5" id="KW-0804">Transcription</keyword>
<keyword evidence="1 5" id="KW-0805">Transcription regulation</keyword>
<dbReference type="AlphaFoldDB" id="A0A0N8H6J1"/>
<comment type="caution">
    <text evidence="8">The sequence shown here is derived from an EMBL/GenBank/DDBJ whole genome shotgun (WGS) entry which is preliminary data.</text>
</comment>
<evidence type="ECO:0000259" key="7">
    <source>
        <dbReference type="PROSITE" id="PS51325"/>
    </source>
</evidence>
<feature type="compositionally biased region" description="Low complexity" evidence="6">
    <location>
        <begin position="34"/>
        <end position="57"/>
    </location>
</feature>
<comment type="similarity">
    <text evidence="5">Belongs to the MATALPHA1 family.</text>
</comment>
<evidence type="ECO:0000256" key="3">
    <source>
        <dbReference type="ARBA" id="ARBA00023163"/>
    </source>
</evidence>